<dbReference type="PANTHER" id="PTHR35841:SF1">
    <property type="entry name" value="PHOSPHONATES-BINDING PERIPLASMIC PROTEIN"/>
    <property type="match status" value="1"/>
</dbReference>
<organism evidence="4 5">
    <name type="scientific">Massilia phyllostachyos</name>
    <dbReference type="NCBI Taxonomy" id="2898585"/>
    <lineage>
        <taxon>Bacteria</taxon>
        <taxon>Pseudomonadati</taxon>
        <taxon>Pseudomonadota</taxon>
        <taxon>Betaproteobacteria</taxon>
        <taxon>Burkholderiales</taxon>
        <taxon>Oxalobacteraceae</taxon>
        <taxon>Telluria group</taxon>
        <taxon>Massilia</taxon>
    </lineage>
</organism>
<proteinExistence type="inferred from homology"/>
<dbReference type="NCBIfam" id="TIGR01098">
    <property type="entry name" value="3A0109s03R"/>
    <property type="match status" value="1"/>
</dbReference>
<comment type="caution">
    <text evidence="4">The sequence shown here is derived from an EMBL/GenBank/DDBJ whole genome shotgun (WGS) entry which is preliminary data.</text>
</comment>
<evidence type="ECO:0000313" key="5">
    <source>
        <dbReference type="Proteomes" id="UP001179361"/>
    </source>
</evidence>
<evidence type="ECO:0000313" key="4">
    <source>
        <dbReference type="EMBL" id="MCD2515623.1"/>
    </source>
</evidence>
<feature type="signal peptide" evidence="3">
    <location>
        <begin position="1"/>
        <end position="28"/>
    </location>
</feature>
<keyword evidence="2 3" id="KW-0732">Signal</keyword>
<dbReference type="PROSITE" id="PS51257">
    <property type="entry name" value="PROKAR_LIPOPROTEIN"/>
    <property type="match status" value="1"/>
</dbReference>
<comment type="similarity">
    <text evidence="1">Belongs to the phosphate/phosphite/phosphonate binding protein family.</text>
</comment>
<reference evidence="4" key="1">
    <citation type="submission" date="2021-11" db="EMBL/GenBank/DDBJ databases">
        <title>The complete genome of Massilia sp sp. G4R7.</title>
        <authorList>
            <person name="Liu L."/>
            <person name="Yue J."/>
            <person name="Yuan J."/>
            <person name="Yang F."/>
            <person name="Li L."/>
        </authorList>
    </citation>
    <scope>NUCLEOTIDE SEQUENCE</scope>
    <source>
        <strain evidence="4">G4R7</strain>
    </source>
</reference>
<dbReference type="SUPFAM" id="SSF53850">
    <property type="entry name" value="Periplasmic binding protein-like II"/>
    <property type="match status" value="1"/>
</dbReference>
<sequence length="294" mass="31606">MNPSTRRRTLCRLPMLLALAGHSPVSFAASCENPARLRFSIIPRGDVKQELAELQPLLDKLRAALGVPVEAYVAPSYGAVVEALGSGAVQLARLGPASYVSARRADPQLTAFASYANKAGPFQPAGPFYHSLLVVRADGGLASIDALRGKRLALVDPDSTSGALIPRHVFGKLLGGRLESWFGQVGYTGSHTESVNKLLARQIDAAFVGSQNLASEAARHPSIAAQLRVIWRSDAIPTDPFVFRGQLCAAVKEKIRDAFLNRGGPQSAAVLDRLNVARFVPVADRDYQIVREIY</sequence>
<protein>
    <submittedName>
        <fullName evidence="4">Phosphate/phosphite/phosphonate ABC transporter substrate-binding protein</fullName>
    </submittedName>
</protein>
<dbReference type="PANTHER" id="PTHR35841">
    <property type="entry name" value="PHOSPHONATES-BINDING PERIPLASMIC PROTEIN"/>
    <property type="match status" value="1"/>
</dbReference>
<dbReference type="EMBL" id="JAJNOC010000001">
    <property type="protein sequence ID" value="MCD2515623.1"/>
    <property type="molecule type" value="Genomic_DNA"/>
</dbReference>
<dbReference type="RefSeq" id="WP_231056925.1">
    <property type="nucleotide sequence ID" value="NZ_JAJNOC010000001.1"/>
</dbReference>
<evidence type="ECO:0000256" key="2">
    <source>
        <dbReference type="ARBA" id="ARBA00022729"/>
    </source>
</evidence>
<dbReference type="InterPro" id="IPR005770">
    <property type="entry name" value="PhnD"/>
</dbReference>
<dbReference type="Gene3D" id="3.40.190.10">
    <property type="entry name" value="Periplasmic binding protein-like II"/>
    <property type="match status" value="2"/>
</dbReference>
<gene>
    <name evidence="4" type="ORF">LQ564_04780</name>
</gene>
<keyword evidence="5" id="KW-1185">Reference proteome</keyword>
<dbReference type="CDD" id="cd01071">
    <property type="entry name" value="PBP2_PhnD_like"/>
    <property type="match status" value="1"/>
</dbReference>
<evidence type="ECO:0000256" key="1">
    <source>
        <dbReference type="ARBA" id="ARBA00007162"/>
    </source>
</evidence>
<dbReference type="Proteomes" id="UP001179361">
    <property type="component" value="Unassembled WGS sequence"/>
</dbReference>
<accession>A0ABS8Q1J8</accession>
<evidence type="ECO:0000256" key="3">
    <source>
        <dbReference type="SAM" id="SignalP"/>
    </source>
</evidence>
<feature type="chain" id="PRO_5047370506" evidence="3">
    <location>
        <begin position="29"/>
        <end position="294"/>
    </location>
</feature>
<dbReference type="Pfam" id="PF12974">
    <property type="entry name" value="Phosphonate-bd"/>
    <property type="match status" value="1"/>
</dbReference>
<name>A0ABS8Q1J8_9BURK</name>